<reference evidence="6 7" key="1">
    <citation type="journal article" date="2020" name="IScience">
        <title>Genome Sequencing of the Endangered Kingdonia uniflora (Circaeasteraceae, Ranunculales) Reveals Potential Mechanisms of Evolutionary Specialization.</title>
        <authorList>
            <person name="Sun Y."/>
            <person name="Deng T."/>
            <person name="Zhang A."/>
            <person name="Moore M.J."/>
            <person name="Landis J.B."/>
            <person name="Lin N."/>
            <person name="Zhang H."/>
            <person name="Zhang X."/>
            <person name="Huang J."/>
            <person name="Zhang X."/>
            <person name="Sun H."/>
            <person name="Wang H."/>
        </authorList>
    </citation>
    <scope>NUCLEOTIDE SEQUENCE [LARGE SCALE GENOMIC DNA]</scope>
    <source>
        <strain evidence="6">TB1705</strain>
        <tissue evidence="6">Leaf</tissue>
    </source>
</reference>
<dbReference type="GO" id="GO:0009691">
    <property type="term" value="P:cytokinin biosynthetic process"/>
    <property type="evidence" value="ECO:0007669"/>
    <property type="project" value="UniProtKB-KW"/>
</dbReference>
<dbReference type="EMBL" id="JACGCM010000816">
    <property type="protein sequence ID" value="KAF6165770.1"/>
    <property type="molecule type" value="Genomic_DNA"/>
</dbReference>
<dbReference type="Proteomes" id="UP000541444">
    <property type="component" value="Unassembled WGS sequence"/>
</dbReference>
<dbReference type="Pfam" id="PF01715">
    <property type="entry name" value="IPPT"/>
    <property type="match status" value="2"/>
</dbReference>
<dbReference type="Gene3D" id="3.40.50.300">
    <property type="entry name" value="P-loop containing nucleotide triphosphate hydrolases"/>
    <property type="match status" value="1"/>
</dbReference>
<evidence type="ECO:0000256" key="1">
    <source>
        <dbReference type="ARBA" id="ARBA00005842"/>
    </source>
</evidence>
<keyword evidence="5" id="KW-0067">ATP-binding</keyword>
<evidence type="ECO:0000256" key="3">
    <source>
        <dbReference type="ARBA" id="ARBA00022712"/>
    </source>
</evidence>
<organism evidence="6 7">
    <name type="scientific">Kingdonia uniflora</name>
    <dbReference type="NCBI Taxonomy" id="39325"/>
    <lineage>
        <taxon>Eukaryota</taxon>
        <taxon>Viridiplantae</taxon>
        <taxon>Streptophyta</taxon>
        <taxon>Embryophyta</taxon>
        <taxon>Tracheophyta</taxon>
        <taxon>Spermatophyta</taxon>
        <taxon>Magnoliopsida</taxon>
        <taxon>Ranunculales</taxon>
        <taxon>Circaeasteraceae</taxon>
        <taxon>Kingdonia</taxon>
    </lineage>
</organism>
<dbReference type="GO" id="GO:0006400">
    <property type="term" value="P:tRNA modification"/>
    <property type="evidence" value="ECO:0007669"/>
    <property type="project" value="TreeGrafter"/>
</dbReference>
<dbReference type="AlphaFoldDB" id="A0A7J7NFJ5"/>
<dbReference type="InterPro" id="IPR039657">
    <property type="entry name" value="Dimethylallyltransferase"/>
</dbReference>
<evidence type="ECO:0000256" key="2">
    <source>
        <dbReference type="ARBA" id="ARBA00022679"/>
    </source>
</evidence>
<proteinExistence type="inferred from homology"/>
<comment type="similarity">
    <text evidence="1">Belongs to the IPP transferase family.</text>
</comment>
<sequence length="306" mass="34479">MVSNNKIIVIMGVTGTGKSRLSIDLATRFFPSEIINSDKMQVYRGLDITTNKIPEEQRLGVPHHLLGEFDSEDGELTQSEFRKLASKAIENIATRNKLPLIVGGSNSFIHALVSNSESSNESESSEFEFDSVCTSELLRYRCCFLWIDVTLPVLYEYLVRRVDDMFDSGMLDELSEFYNSGEGGELTRRVGIKKAIGVAELTRYFRCNSPRSCSASVGDGEGMDVVGERMLFEEAVENIKCNTCKLAKRQLGKIQRLRSAGWDLHRVNATEVFREALLCDSGMSREMWERDIVKPSAKIVKRFLES</sequence>
<evidence type="ECO:0000256" key="5">
    <source>
        <dbReference type="ARBA" id="ARBA00022840"/>
    </source>
</evidence>
<dbReference type="GO" id="GO:0052381">
    <property type="term" value="F:tRNA dimethylallyltransferase activity"/>
    <property type="evidence" value="ECO:0007669"/>
    <property type="project" value="InterPro"/>
</dbReference>
<dbReference type="PANTHER" id="PTHR11088">
    <property type="entry name" value="TRNA DIMETHYLALLYLTRANSFERASE"/>
    <property type="match status" value="1"/>
</dbReference>
<evidence type="ECO:0000313" key="6">
    <source>
        <dbReference type="EMBL" id="KAF6165770.1"/>
    </source>
</evidence>
<evidence type="ECO:0000256" key="4">
    <source>
        <dbReference type="ARBA" id="ARBA00022741"/>
    </source>
</evidence>
<dbReference type="InterPro" id="IPR027417">
    <property type="entry name" value="P-loop_NTPase"/>
</dbReference>
<name>A0A7J7NFJ5_9MAGN</name>
<keyword evidence="4" id="KW-0547">Nucleotide-binding</keyword>
<dbReference type="HAMAP" id="MF_00185">
    <property type="entry name" value="IPP_trans"/>
    <property type="match status" value="1"/>
</dbReference>
<dbReference type="GO" id="GO:0005739">
    <property type="term" value="C:mitochondrion"/>
    <property type="evidence" value="ECO:0007669"/>
    <property type="project" value="TreeGrafter"/>
</dbReference>
<dbReference type="OrthoDB" id="775260at2759"/>
<accession>A0A7J7NFJ5</accession>
<evidence type="ECO:0008006" key="8">
    <source>
        <dbReference type="Google" id="ProtNLM"/>
    </source>
</evidence>
<dbReference type="PANTHER" id="PTHR11088:SF86">
    <property type="entry name" value="ADENYLATE ISOPENTENYLTRANSFERASE 4-RELATED"/>
    <property type="match status" value="1"/>
</dbReference>
<dbReference type="InterPro" id="IPR018022">
    <property type="entry name" value="IPT"/>
</dbReference>
<protein>
    <recommendedName>
        <fullName evidence="8">Adenylate isopentenyltransferase</fullName>
    </recommendedName>
</protein>
<comment type="caution">
    <text evidence="6">The sequence shown here is derived from an EMBL/GenBank/DDBJ whole genome shotgun (WGS) entry which is preliminary data.</text>
</comment>
<keyword evidence="2" id="KW-0808">Transferase</keyword>
<dbReference type="GO" id="GO:0005524">
    <property type="term" value="F:ATP binding"/>
    <property type="evidence" value="ECO:0007669"/>
    <property type="project" value="UniProtKB-KW"/>
</dbReference>
<evidence type="ECO:0000313" key="7">
    <source>
        <dbReference type="Proteomes" id="UP000541444"/>
    </source>
</evidence>
<keyword evidence="7" id="KW-1185">Reference proteome</keyword>
<dbReference type="Gene3D" id="1.10.287.890">
    <property type="entry name" value="Crystal structure of tRNA isopentenylpyrophosphate transferase (bh2366) domain"/>
    <property type="match status" value="1"/>
</dbReference>
<gene>
    <name evidence="6" type="ORF">GIB67_012667</name>
</gene>
<dbReference type="SUPFAM" id="SSF52540">
    <property type="entry name" value="P-loop containing nucleoside triphosphate hydrolases"/>
    <property type="match status" value="1"/>
</dbReference>
<keyword evidence="3" id="KW-0203">Cytokinin biosynthesis</keyword>